<accession>A0ABR3PYC3</accession>
<keyword evidence="2" id="KW-1185">Reference proteome</keyword>
<reference evidence="1 2" key="1">
    <citation type="submission" date="2023-08" db="EMBL/GenBank/DDBJ databases">
        <title>Annotated Genome Sequence of Vanrija albida AlHP1.</title>
        <authorList>
            <person name="Herzog R."/>
        </authorList>
    </citation>
    <scope>NUCLEOTIDE SEQUENCE [LARGE SCALE GENOMIC DNA]</scope>
    <source>
        <strain evidence="1 2">AlHP1</strain>
    </source>
</reference>
<evidence type="ECO:0000313" key="1">
    <source>
        <dbReference type="EMBL" id="KAL1407405.1"/>
    </source>
</evidence>
<dbReference type="RefSeq" id="XP_069207349.1">
    <property type="nucleotide sequence ID" value="XM_069355278.1"/>
</dbReference>
<dbReference type="GeneID" id="95987880"/>
<organism evidence="1 2">
    <name type="scientific">Vanrija albida</name>
    <dbReference type="NCBI Taxonomy" id="181172"/>
    <lineage>
        <taxon>Eukaryota</taxon>
        <taxon>Fungi</taxon>
        <taxon>Dikarya</taxon>
        <taxon>Basidiomycota</taxon>
        <taxon>Agaricomycotina</taxon>
        <taxon>Tremellomycetes</taxon>
        <taxon>Trichosporonales</taxon>
        <taxon>Trichosporonaceae</taxon>
        <taxon>Vanrija</taxon>
    </lineage>
</organism>
<name>A0ABR3PYC3_9TREE</name>
<sequence length="203" mass="23468">MPPSSHRPQHASMAYRGATNRQLYPRALELPAFNPLGILMTKFHSDTITGRYWILDPDLAREGNWKPDTVFTTYADRTDDRCDFNQFPGKALVYIDQQAWAYVDSVQPQPPVYVLFLFAWNEERMVRTGKRLTLSWPLKVSTVGPWCRVEFAGWPQLLMLAHAWHSCADRAAFWRKYVAMDGAFSIHMSGDDILELVREFGRP</sequence>
<evidence type="ECO:0000313" key="2">
    <source>
        <dbReference type="Proteomes" id="UP001565368"/>
    </source>
</evidence>
<gene>
    <name evidence="1" type="ORF">Q8F55_006837</name>
</gene>
<protein>
    <submittedName>
        <fullName evidence="1">Uncharacterized protein</fullName>
    </submittedName>
</protein>
<comment type="caution">
    <text evidence="1">The sequence shown here is derived from an EMBL/GenBank/DDBJ whole genome shotgun (WGS) entry which is preliminary data.</text>
</comment>
<proteinExistence type="predicted"/>
<dbReference type="EMBL" id="JBBXJM010000005">
    <property type="protein sequence ID" value="KAL1407405.1"/>
    <property type="molecule type" value="Genomic_DNA"/>
</dbReference>
<dbReference type="Proteomes" id="UP001565368">
    <property type="component" value="Unassembled WGS sequence"/>
</dbReference>